<dbReference type="InterPro" id="IPR054722">
    <property type="entry name" value="PolX-like_BBD"/>
</dbReference>
<organism evidence="5">
    <name type="scientific">Heliothis virescens</name>
    <name type="common">Tobacco budworm moth</name>
    <dbReference type="NCBI Taxonomy" id="7102"/>
    <lineage>
        <taxon>Eukaryota</taxon>
        <taxon>Metazoa</taxon>
        <taxon>Ecdysozoa</taxon>
        <taxon>Arthropoda</taxon>
        <taxon>Hexapoda</taxon>
        <taxon>Insecta</taxon>
        <taxon>Pterygota</taxon>
        <taxon>Neoptera</taxon>
        <taxon>Endopterygota</taxon>
        <taxon>Lepidoptera</taxon>
        <taxon>Glossata</taxon>
        <taxon>Ditrysia</taxon>
        <taxon>Noctuoidea</taxon>
        <taxon>Noctuidae</taxon>
        <taxon>Heliothinae</taxon>
        <taxon>Heliothis</taxon>
    </lineage>
</organism>
<keyword evidence="1" id="KW-0645">Protease</keyword>
<feature type="region of interest" description="Disordered" evidence="2">
    <location>
        <begin position="54"/>
        <end position="121"/>
    </location>
</feature>
<evidence type="ECO:0000313" key="5">
    <source>
        <dbReference type="EMBL" id="PCG75696.1"/>
    </source>
</evidence>
<evidence type="ECO:0000259" key="4">
    <source>
        <dbReference type="Pfam" id="PF22936"/>
    </source>
</evidence>
<dbReference type="Pfam" id="PF22936">
    <property type="entry name" value="Pol_BBD"/>
    <property type="match status" value="1"/>
</dbReference>
<dbReference type="GO" id="GO:0071897">
    <property type="term" value="P:DNA biosynthetic process"/>
    <property type="evidence" value="ECO:0007669"/>
    <property type="project" value="UniProtKB-ARBA"/>
</dbReference>
<feature type="domain" description="Reverse transcriptase Ty1/copia-type" evidence="3">
    <location>
        <begin position="177"/>
        <end position="391"/>
    </location>
</feature>
<keyword evidence="1" id="KW-0378">Hydrolase</keyword>
<evidence type="ECO:0000256" key="1">
    <source>
        <dbReference type="ARBA" id="ARBA00022750"/>
    </source>
</evidence>
<dbReference type="InterPro" id="IPR013103">
    <property type="entry name" value="RVT_2"/>
</dbReference>
<name>A0A2A4JV98_HELVI</name>
<dbReference type="STRING" id="7102.A0A2A4JV98"/>
<reference evidence="5" key="1">
    <citation type="submission" date="2017-09" db="EMBL/GenBank/DDBJ databases">
        <title>Contemporary evolution of a Lepidopteran species, Heliothis virescens, in response to modern agricultural practices.</title>
        <authorList>
            <person name="Fritz M.L."/>
            <person name="Deyonke A.M."/>
            <person name="Papanicolaou A."/>
            <person name="Micinski S."/>
            <person name="Westbrook J."/>
            <person name="Gould F."/>
        </authorList>
    </citation>
    <scope>NUCLEOTIDE SEQUENCE [LARGE SCALE GENOMIC DNA]</scope>
    <source>
        <strain evidence="5">HvINT-</strain>
        <tissue evidence="5">Whole body</tissue>
    </source>
</reference>
<evidence type="ECO:0000259" key="3">
    <source>
        <dbReference type="Pfam" id="PF07727"/>
    </source>
</evidence>
<proteinExistence type="predicted"/>
<dbReference type="SUPFAM" id="SSF56672">
    <property type="entry name" value="DNA/RNA polymerases"/>
    <property type="match status" value="1"/>
</dbReference>
<dbReference type="GO" id="GO:0004190">
    <property type="term" value="F:aspartic-type endopeptidase activity"/>
    <property type="evidence" value="ECO:0007669"/>
    <property type="project" value="UniProtKB-KW"/>
</dbReference>
<dbReference type="InterPro" id="IPR043502">
    <property type="entry name" value="DNA/RNA_pol_sf"/>
</dbReference>
<dbReference type="Pfam" id="PF07727">
    <property type="entry name" value="RVT_2"/>
    <property type="match status" value="1"/>
</dbReference>
<keyword evidence="1" id="KW-0064">Aspartyl protease</keyword>
<feature type="compositionally biased region" description="Polar residues" evidence="2">
    <location>
        <begin position="66"/>
        <end position="76"/>
    </location>
</feature>
<comment type="caution">
    <text evidence="5">The sequence shown here is derived from an EMBL/GenBank/DDBJ whole genome shotgun (WGS) entry which is preliminary data.</text>
</comment>
<dbReference type="EMBL" id="NWSH01000553">
    <property type="protein sequence ID" value="PCG75696.1"/>
    <property type="molecule type" value="Genomic_DNA"/>
</dbReference>
<gene>
    <name evidence="5" type="ORF">B5V51_11151</name>
</gene>
<feature type="domain" description="Retrovirus-related Pol polyprotein from transposon TNT 1-94-like beta-barrel" evidence="4">
    <location>
        <begin position="1"/>
        <end position="50"/>
    </location>
</feature>
<accession>A0A2A4JV98</accession>
<dbReference type="AlphaFoldDB" id="A0A2A4JV98"/>
<sequence>MCRDKRWMYNVSPSTINNIKVADNKTVAVKGSGNVDFQIKNSDGIIRKIQVRNVKQKNEESDTESDATNNTITNASSEDDQMFDANSEETKTESDTSEYIPDADTSDEDTMPISNVTLRPRNKPTTYFCHEESPNNFKQLAVPLLKEPQSVEEALSGPMAKEWKDAMNSEFESLLQNNTWTLVTLPENKRVIPCKWVFKMKTNANGEVVRYKARLVIKGFAQKKGIEYNEVFAPVVRHTSIRYLFALAVKYNLYVEQMDAVTAFLQGDIDTEIYMNQPPSYEHGQEVCKLNKSIYGLKQASRQWNLKLTSVLKNIGLKSSSVDPCVYYKKEDGSIVYILIYVDDLLIFYNNKEKGEEIKQQLKSKFNMKSLGPVNHFIGWRIKQNAKRDQIQIDQTA</sequence>
<evidence type="ECO:0000256" key="2">
    <source>
        <dbReference type="SAM" id="MobiDB-lite"/>
    </source>
</evidence>
<protein>
    <submittedName>
        <fullName evidence="5">Uncharacterized protein</fullName>
    </submittedName>
</protein>